<protein>
    <submittedName>
        <fullName evidence="3">CYFA0S13e00155g1_1</fullName>
    </submittedName>
</protein>
<feature type="region of interest" description="Disordered" evidence="2">
    <location>
        <begin position="95"/>
        <end position="116"/>
    </location>
</feature>
<gene>
    <name evidence="3" type="ORF">CYFA0S_13e00155g</name>
</gene>
<organism evidence="3">
    <name type="scientific">Cyberlindnera fabianii</name>
    <name type="common">Yeast</name>
    <name type="synonym">Hansenula fabianii</name>
    <dbReference type="NCBI Taxonomy" id="36022"/>
    <lineage>
        <taxon>Eukaryota</taxon>
        <taxon>Fungi</taxon>
        <taxon>Dikarya</taxon>
        <taxon>Ascomycota</taxon>
        <taxon>Saccharomycotina</taxon>
        <taxon>Saccharomycetes</taxon>
        <taxon>Phaffomycetales</taxon>
        <taxon>Phaffomycetaceae</taxon>
        <taxon>Cyberlindnera</taxon>
    </lineage>
</organism>
<name>A0A061B322_CYBFA</name>
<feature type="coiled-coil region" evidence="1">
    <location>
        <begin position="257"/>
        <end position="284"/>
    </location>
</feature>
<evidence type="ECO:0000256" key="1">
    <source>
        <dbReference type="SAM" id="Coils"/>
    </source>
</evidence>
<evidence type="ECO:0000313" key="3">
    <source>
        <dbReference type="EMBL" id="CDR43870.1"/>
    </source>
</evidence>
<dbReference type="OrthoDB" id="10628504at2759"/>
<dbReference type="VEuPathDB" id="FungiDB:BON22_1765"/>
<dbReference type="AlphaFoldDB" id="A0A061B322"/>
<keyword evidence="1" id="KW-0175">Coiled coil</keyword>
<reference evidence="3" key="1">
    <citation type="journal article" date="2014" name="Genome Announc.">
        <title>Genome sequence of the yeast Cyberlindnera fabianii (Hansenula fabianii).</title>
        <authorList>
            <person name="Freel K.C."/>
            <person name="Sarilar V."/>
            <person name="Neuveglise C."/>
            <person name="Devillers H."/>
            <person name="Friedrich A."/>
            <person name="Schacherer J."/>
        </authorList>
    </citation>
    <scope>NUCLEOTIDE SEQUENCE</scope>
    <source>
        <strain evidence="3">YJS4271</strain>
    </source>
</reference>
<proteinExistence type="predicted"/>
<feature type="region of interest" description="Disordered" evidence="2">
    <location>
        <begin position="200"/>
        <end position="221"/>
    </location>
</feature>
<dbReference type="Pfam" id="PF15458">
    <property type="entry name" value="NTR2"/>
    <property type="match status" value="1"/>
</dbReference>
<dbReference type="EMBL" id="LK052898">
    <property type="protein sequence ID" value="CDR43870.1"/>
    <property type="molecule type" value="Genomic_DNA"/>
</dbReference>
<accession>A0A061B322</accession>
<dbReference type="InterPro" id="IPR028211">
    <property type="entry name" value="Ntr2"/>
</dbReference>
<dbReference type="GO" id="GO:0000390">
    <property type="term" value="P:spliceosomal complex disassembly"/>
    <property type="evidence" value="ECO:0007669"/>
    <property type="project" value="InterPro"/>
</dbReference>
<sequence>MYCKTSKIKKNKIKLRSKFEDDEEQDDDDIDSITIKKTPIQRKKKGLSIPLFHNLDDPESNFGSVGNTFEDLKKTSAAQFKKPDPIEDEPVVVELDKKSQPPSPEQDFISLNDDEIPHKQVTFDTKEYISVLSPNDEPISPVDEDTEMNEETYTELDDGKLPLSDREATLQKKMHDMEIKEAIYDLEISEDEEMDDWTATKVKQGELGTNGASKSTAKRHMPKLTLFQGDTFQTQRKQIDDMLLALKTTGEGSKNALERLQKKKLRYQEQMEDLKKRLEDLGSEL</sequence>
<dbReference type="GO" id="GO:0071008">
    <property type="term" value="C:U2-type post-mRNA release spliceosomal complex"/>
    <property type="evidence" value="ECO:0007669"/>
    <property type="project" value="InterPro"/>
</dbReference>
<evidence type="ECO:0000256" key="2">
    <source>
        <dbReference type="SAM" id="MobiDB-lite"/>
    </source>
</evidence>